<comment type="caution">
    <text evidence="14">The sequence shown here is derived from an EMBL/GenBank/DDBJ whole genome shotgun (WGS) entry which is preliminary data.</text>
</comment>
<dbReference type="PANTHER" id="PTHR12454:SF11">
    <property type="entry name" value="GH25683P"/>
    <property type="match status" value="1"/>
</dbReference>
<comment type="subcellular location">
    <subcellularLocation>
        <location evidence="1">Endomembrane system</location>
        <topology evidence="1">Multi-pass membrane protein</topology>
    </subcellularLocation>
</comment>
<feature type="transmembrane region" description="Helical" evidence="13">
    <location>
        <begin position="261"/>
        <end position="280"/>
    </location>
</feature>
<dbReference type="PANTHER" id="PTHR12454">
    <property type="entry name" value="TRIMERIC INTRACELLULAR CATION CHANNEL"/>
    <property type="match status" value="1"/>
</dbReference>
<dbReference type="Proteomes" id="UP000054630">
    <property type="component" value="Unassembled WGS sequence"/>
</dbReference>
<comment type="similarity">
    <text evidence="2">Belongs to the TMEM38 family.</text>
</comment>
<keyword evidence="9" id="KW-0406">Ion transport</keyword>
<gene>
    <name evidence="14" type="primary">tmem38b-a</name>
    <name evidence="14" type="ORF">T07_7981</name>
</gene>
<dbReference type="GO" id="GO:0005267">
    <property type="term" value="F:potassium channel activity"/>
    <property type="evidence" value="ECO:0007669"/>
    <property type="project" value="UniProtKB-KW"/>
</dbReference>
<evidence type="ECO:0000256" key="7">
    <source>
        <dbReference type="ARBA" id="ARBA00022958"/>
    </source>
</evidence>
<accession>A0A0V0S205</accession>
<keyword evidence="15" id="KW-1185">Reference proteome</keyword>
<evidence type="ECO:0000256" key="3">
    <source>
        <dbReference type="ARBA" id="ARBA00022448"/>
    </source>
</evidence>
<evidence type="ECO:0000313" key="15">
    <source>
        <dbReference type="Proteomes" id="UP000054630"/>
    </source>
</evidence>
<evidence type="ECO:0000256" key="10">
    <source>
        <dbReference type="ARBA" id="ARBA00023136"/>
    </source>
</evidence>
<evidence type="ECO:0000256" key="1">
    <source>
        <dbReference type="ARBA" id="ARBA00004127"/>
    </source>
</evidence>
<dbReference type="GO" id="GO:0016020">
    <property type="term" value="C:membrane"/>
    <property type="evidence" value="ECO:0007669"/>
    <property type="project" value="InterPro"/>
</dbReference>
<evidence type="ECO:0000256" key="12">
    <source>
        <dbReference type="SAM" id="MobiDB-lite"/>
    </source>
</evidence>
<evidence type="ECO:0000256" key="13">
    <source>
        <dbReference type="SAM" id="Phobius"/>
    </source>
</evidence>
<dbReference type="EMBL" id="JYDL01000046">
    <property type="protein sequence ID" value="KRX20722.1"/>
    <property type="molecule type" value="Genomic_DNA"/>
</dbReference>
<keyword evidence="10 13" id="KW-0472">Membrane</keyword>
<dbReference type="GO" id="GO:0042802">
    <property type="term" value="F:identical protein binding"/>
    <property type="evidence" value="ECO:0007669"/>
    <property type="project" value="InterPro"/>
</dbReference>
<feature type="transmembrane region" description="Helical" evidence="13">
    <location>
        <begin position="147"/>
        <end position="166"/>
    </location>
</feature>
<dbReference type="STRING" id="6336.A0A0V0S205"/>
<organism evidence="14 15">
    <name type="scientific">Trichinella nelsoni</name>
    <dbReference type="NCBI Taxonomy" id="6336"/>
    <lineage>
        <taxon>Eukaryota</taxon>
        <taxon>Metazoa</taxon>
        <taxon>Ecdysozoa</taxon>
        <taxon>Nematoda</taxon>
        <taxon>Enoplea</taxon>
        <taxon>Dorylaimia</taxon>
        <taxon>Trichinellida</taxon>
        <taxon>Trichinellidae</taxon>
        <taxon>Trichinella</taxon>
    </lineage>
</organism>
<evidence type="ECO:0000256" key="2">
    <source>
        <dbReference type="ARBA" id="ARBA00005766"/>
    </source>
</evidence>
<keyword evidence="6" id="KW-0631">Potassium channel</keyword>
<dbReference type="GO" id="GO:0012505">
    <property type="term" value="C:endomembrane system"/>
    <property type="evidence" value="ECO:0007669"/>
    <property type="project" value="UniProtKB-SubCell"/>
</dbReference>
<evidence type="ECO:0000256" key="9">
    <source>
        <dbReference type="ARBA" id="ARBA00023065"/>
    </source>
</evidence>
<dbReference type="OrthoDB" id="195817at2759"/>
<feature type="transmembrane region" description="Helical" evidence="13">
    <location>
        <begin position="82"/>
        <end position="100"/>
    </location>
</feature>
<evidence type="ECO:0000256" key="8">
    <source>
        <dbReference type="ARBA" id="ARBA00022989"/>
    </source>
</evidence>
<reference evidence="14 15" key="1">
    <citation type="submission" date="2015-01" db="EMBL/GenBank/DDBJ databases">
        <title>Evolution of Trichinella species and genotypes.</title>
        <authorList>
            <person name="Korhonen P.K."/>
            <person name="Edoardo P."/>
            <person name="Giuseppe L.R."/>
            <person name="Gasser R.B."/>
        </authorList>
    </citation>
    <scope>NUCLEOTIDE SEQUENCE [LARGE SCALE GENOMIC DNA]</scope>
    <source>
        <strain evidence="14">ISS37</strain>
    </source>
</reference>
<keyword evidence="7" id="KW-0630">Potassium</keyword>
<keyword evidence="8 13" id="KW-1133">Transmembrane helix</keyword>
<keyword evidence="3" id="KW-0813">Transport</keyword>
<dbReference type="InterPro" id="IPR007866">
    <property type="entry name" value="TRIC_channel"/>
</dbReference>
<dbReference type="AlphaFoldDB" id="A0A0V0S205"/>
<proteinExistence type="inferred from homology"/>
<keyword evidence="11" id="KW-0407">Ion channel</keyword>
<dbReference type="Pfam" id="PF05197">
    <property type="entry name" value="TRIC"/>
    <property type="match status" value="2"/>
</dbReference>
<feature type="transmembrane region" description="Helical" evidence="13">
    <location>
        <begin position="236"/>
        <end position="255"/>
    </location>
</feature>
<evidence type="ECO:0000256" key="11">
    <source>
        <dbReference type="ARBA" id="ARBA00023303"/>
    </source>
</evidence>
<evidence type="ECO:0000256" key="4">
    <source>
        <dbReference type="ARBA" id="ARBA00022538"/>
    </source>
</evidence>
<feature type="region of interest" description="Disordered" evidence="12">
    <location>
        <begin position="290"/>
        <end position="314"/>
    </location>
</feature>
<feature type="compositionally biased region" description="Polar residues" evidence="12">
    <location>
        <begin position="294"/>
        <end position="306"/>
    </location>
</feature>
<feature type="transmembrane region" description="Helical" evidence="13">
    <location>
        <begin position="57"/>
        <end position="75"/>
    </location>
</feature>
<protein>
    <submittedName>
        <fullName evidence="14">Trimeric intracellular cation channel type B-A</fullName>
    </submittedName>
</protein>
<keyword evidence="4" id="KW-0633">Potassium transport</keyword>
<evidence type="ECO:0000313" key="14">
    <source>
        <dbReference type="EMBL" id="KRX20722.1"/>
    </source>
</evidence>
<keyword evidence="5 13" id="KW-0812">Transmembrane</keyword>
<evidence type="ECO:0000256" key="5">
    <source>
        <dbReference type="ARBA" id="ARBA00022692"/>
    </source>
</evidence>
<evidence type="ECO:0000256" key="6">
    <source>
        <dbReference type="ARBA" id="ARBA00022826"/>
    </source>
</evidence>
<name>A0A0V0S205_9BILA</name>
<sequence length="314" mass="35717">MLEINANLLPELSKTLVSLKLYPYFDIAHYIMMTMSVREDLGSGAVVFSRKHPLSCWFSSMMMCFAGFILSNFLLGEPIVTVFMRHSDVLLATAVWYIVFYSPFDIAYKTVKFFPIKLILLILKEIHRTNKVYSAVGHAVQLYPNSYLIMAIIGVAKGTLFIFKYFRNYCYPFGLNKLLSGAGSGIIRTFEQLVRGSWSPLTNEFLRPSLATKSCIVASVIFILEKMNMIPLPHEAVYTVVVSFFIHFKLSSFVLGIHDPFLPFENLFCAIFMGGIWDALNRAVTTSRERRAGMQSTSEQQQNATLNREAKKEQ</sequence>